<sequence>MTTGSRGSMIVSFDNIKLLEHPDDWIQWEKEMKQTLKAARYNDLLSRNRTTPTIEDGETVKDFRDRLTTWKDKQEQAVAIVEKRCGPDAEKHIASLSQSDDAFPTVEEVFATLERHYKPSGSAYFRDLDRQYQELRLADCKDVTDFAQRLSHAYHELVALDASVELSEHFLVNKFLNGLGEDYDNFITAFEQNHCLLPLRNAEKVITTAAVSFSTVRKAVQEEEHKKKAT</sequence>
<evidence type="ECO:0000313" key="2">
    <source>
        <dbReference type="Proteomes" id="UP000799640"/>
    </source>
</evidence>
<evidence type="ECO:0008006" key="3">
    <source>
        <dbReference type="Google" id="ProtNLM"/>
    </source>
</evidence>
<accession>A0A6G1HHZ7</accession>
<dbReference type="Pfam" id="PF14223">
    <property type="entry name" value="Retrotran_gag_2"/>
    <property type="match status" value="1"/>
</dbReference>
<keyword evidence="2" id="KW-1185">Reference proteome</keyword>
<dbReference type="OrthoDB" id="5022336at2759"/>
<organism evidence="1 2">
    <name type="scientific">Trichodelitschia bisporula</name>
    <dbReference type="NCBI Taxonomy" id="703511"/>
    <lineage>
        <taxon>Eukaryota</taxon>
        <taxon>Fungi</taxon>
        <taxon>Dikarya</taxon>
        <taxon>Ascomycota</taxon>
        <taxon>Pezizomycotina</taxon>
        <taxon>Dothideomycetes</taxon>
        <taxon>Dothideomycetes incertae sedis</taxon>
        <taxon>Phaeotrichales</taxon>
        <taxon>Phaeotrichaceae</taxon>
        <taxon>Trichodelitschia</taxon>
    </lineage>
</organism>
<reference evidence="1" key="1">
    <citation type="journal article" date="2020" name="Stud. Mycol.">
        <title>101 Dothideomycetes genomes: a test case for predicting lifestyles and emergence of pathogens.</title>
        <authorList>
            <person name="Haridas S."/>
            <person name="Albert R."/>
            <person name="Binder M."/>
            <person name="Bloem J."/>
            <person name="Labutti K."/>
            <person name="Salamov A."/>
            <person name="Andreopoulos B."/>
            <person name="Baker S."/>
            <person name="Barry K."/>
            <person name="Bills G."/>
            <person name="Bluhm B."/>
            <person name="Cannon C."/>
            <person name="Castanera R."/>
            <person name="Culley D."/>
            <person name="Daum C."/>
            <person name="Ezra D."/>
            <person name="Gonzalez J."/>
            <person name="Henrissat B."/>
            <person name="Kuo A."/>
            <person name="Liang C."/>
            <person name="Lipzen A."/>
            <person name="Lutzoni F."/>
            <person name="Magnuson J."/>
            <person name="Mondo S."/>
            <person name="Nolan M."/>
            <person name="Ohm R."/>
            <person name="Pangilinan J."/>
            <person name="Park H.-J."/>
            <person name="Ramirez L."/>
            <person name="Alfaro M."/>
            <person name="Sun H."/>
            <person name="Tritt A."/>
            <person name="Yoshinaga Y."/>
            <person name="Zwiers L.-H."/>
            <person name="Turgeon B."/>
            <person name="Goodwin S."/>
            <person name="Spatafora J."/>
            <person name="Crous P."/>
            <person name="Grigoriev I."/>
        </authorList>
    </citation>
    <scope>NUCLEOTIDE SEQUENCE</scope>
    <source>
        <strain evidence="1">CBS 262.69</strain>
    </source>
</reference>
<gene>
    <name evidence="1" type="ORF">EJ06DRAFT_585914</name>
</gene>
<dbReference type="EMBL" id="ML996728">
    <property type="protein sequence ID" value="KAF2395476.1"/>
    <property type="molecule type" value="Genomic_DNA"/>
</dbReference>
<evidence type="ECO:0000313" key="1">
    <source>
        <dbReference type="EMBL" id="KAF2395476.1"/>
    </source>
</evidence>
<dbReference type="AlphaFoldDB" id="A0A6G1HHZ7"/>
<proteinExistence type="predicted"/>
<protein>
    <recommendedName>
        <fullName evidence="3">Retrotransposon gag domain-containing protein</fullName>
    </recommendedName>
</protein>
<dbReference type="Proteomes" id="UP000799640">
    <property type="component" value="Unassembled WGS sequence"/>
</dbReference>
<name>A0A6G1HHZ7_9PEZI</name>